<dbReference type="InterPro" id="IPR001810">
    <property type="entry name" value="F-box_dom"/>
</dbReference>
<organism evidence="2 3">
    <name type="scientific">Helianthus annuus</name>
    <name type="common">Common sunflower</name>
    <dbReference type="NCBI Taxonomy" id="4232"/>
    <lineage>
        <taxon>Eukaryota</taxon>
        <taxon>Viridiplantae</taxon>
        <taxon>Streptophyta</taxon>
        <taxon>Embryophyta</taxon>
        <taxon>Tracheophyta</taxon>
        <taxon>Spermatophyta</taxon>
        <taxon>Magnoliopsida</taxon>
        <taxon>eudicotyledons</taxon>
        <taxon>Gunneridae</taxon>
        <taxon>Pentapetalae</taxon>
        <taxon>asterids</taxon>
        <taxon>campanulids</taxon>
        <taxon>Asterales</taxon>
        <taxon>Asteraceae</taxon>
        <taxon>Asteroideae</taxon>
        <taxon>Heliantheae alliance</taxon>
        <taxon>Heliantheae</taxon>
        <taxon>Helianthus</taxon>
    </lineage>
</organism>
<comment type="caution">
    <text evidence="2">The sequence shown here is derived from an EMBL/GenBank/DDBJ whole genome shotgun (WGS) entry which is preliminary data.</text>
</comment>
<dbReference type="Gramene" id="mRNA:HanXRQr2_Chr07g0280361">
    <property type="protein sequence ID" value="CDS:HanXRQr2_Chr07g0280361.1"/>
    <property type="gene ID" value="HanXRQr2_Chr07g0280361"/>
</dbReference>
<dbReference type="PANTHER" id="PTHR31672:SF10">
    <property type="entry name" value="F-BOX DOMAIN-CONTAINING PROTEIN"/>
    <property type="match status" value="1"/>
</dbReference>
<dbReference type="CDD" id="cd22157">
    <property type="entry name" value="F-box_AtFBW1-like"/>
    <property type="match status" value="1"/>
</dbReference>
<name>A0A9K3IIK4_HELAN</name>
<keyword evidence="3" id="KW-1185">Reference proteome</keyword>
<reference evidence="2" key="2">
    <citation type="submission" date="2020-06" db="EMBL/GenBank/DDBJ databases">
        <title>Helianthus annuus Genome sequencing and assembly Release 2.</title>
        <authorList>
            <person name="Gouzy J."/>
            <person name="Langlade N."/>
            <person name="Munos S."/>
        </authorList>
    </citation>
    <scope>NUCLEOTIDE SEQUENCE</scope>
    <source>
        <tissue evidence="2">Leaves</tissue>
    </source>
</reference>
<evidence type="ECO:0000313" key="2">
    <source>
        <dbReference type="EMBL" id="KAF5797417.1"/>
    </source>
</evidence>
<dbReference type="InterPro" id="IPR017451">
    <property type="entry name" value="F-box-assoc_interact_dom"/>
</dbReference>
<protein>
    <submittedName>
        <fullName evidence="2">F-box domain-containing protein</fullName>
    </submittedName>
</protein>
<dbReference type="Pfam" id="PF00646">
    <property type="entry name" value="F-box"/>
    <property type="match status" value="1"/>
</dbReference>
<dbReference type="InterPro" id="IPR006527">
    <property type="entry name" value="F-box-assoc_dom_typ1"/>
</dbReference>
<dbReference type="PANTHER" id="PTHR31672">
    <property type="entry name" value="BNACNNG10540D PROTEIN"/>
    <property type="match status" value="1"/>
</dbReference>
<dbReference type="AlphaFoldDB" id="A0A9K3IIK4"/>
<dbReference type="SMART" id="SM00256">
    <property type="entry name" value="FBOX"/>
    <property type="match status" value="1"/>
</dbReference>
<dbReference type="Pfam" id="PF07734">
    <property type="entry name" value="FBA_1"/>
    <property type="match status" value="1"/>
</dbReference>
<feature type="domain" description="F-box" evidence="1">
    <location>
        <begin position="47"/>
        <end position="88"/>
    </location>
</feature>
<dbReference type="InterPro" id="IPR050796">
    <property type="entry name" value="SCF_F-box_component"/>
</dbReference>
<reference evidence="2" key="1">
    <citation type="journal article" date="2017" name="Nature">
        <title>The sunflower genome provides insights into oil metabolism, flowering and Asterid evolution.</title>
        <authorList>
            <person name="Badouin H."/>
            <person name="Gouzy J."/>
            <person name="Grassa C.J."/>
            <person name="Murat F."/>
            <person name="Staton S.E."/>
            <person name="Cottret L."/>
            <person name="Lelandais-Briere C."/>
            <person name="Owens G.L."/>
            <person name="Carrere S."/>
            <person name="Mayjonade B."/>
            <person name="Legrand L."/>
            <person name="Gill N."/>
            <person name="Kane N.C."/>
            <person name="Bowers J.E."/>
            <person name="Hubner S."/>
            <person name="Bellec A."/>
            <person name="Berard A."/>
            <person name="Berges H."/>
            <person name="Blanchet N."/>
            <person name="Boniface M.C."/>
            <person name="Brunel D."/>
            <person name="Catrice O."/>
            <person name="Chaidir N."/>
            <person name="Claudel C."/>
            <person name="Donnadieu C."/>
            <person name="Faraut T."/>
            <person name="Fievet G."/>
            <person name="Helmstetter N."/>
            <person name="King M."/>
            <person name="Knapp S.J."/>
            <person name="Lai Z."/>
            <person name="Le Paslier M.C."/>
            <person name="Lippi Y."/>
            <person name="Lorenzon L."/>
            <person name="Mandel J.R."/>
            <person name="Marage G."/>
            <person name="Marchand G."/>
            <person name="Marquand E."/>
            <person name="Bret-Mestries E."/>
            <person name="Morien E."/>
            <person name="Nambeesan S."/>
            <person name="Nguyen T."/>
            <person name="Pegot-Espagnet P."/>
            <person name="Pouilly N."/>
            <person name="Raftis F."/>
            <person name="Sallet E."/>
            <person name="Schiex T."/>
            <person name="Thomas J."/>
            <person name="Vandecasteele C."/>
            <person name="Vares D."/>
            <person name="Vear F."/>
            <person name="Vautrin S."/>
            <person name="Crespi M."/>
            <person name="Mangin B."/>
            <person name="Burke J.M."/>
            <person name="Salse J."/>
            <person name="Munos S."/>
            <person name="Vincourt P."/>
            <person name="Rieseberg L.H."/>
            <person name="Langlade N.B."/>
        </authorList>
    </citation>
    <scope>NUCLEOTIDE SEQUENCE</scope>
    <source>
        <tissue evidence="2">Leaves</tissue>
    </source>
</reference>
<evidence type="ECO:0000313" key="3">
    <source>
        <dbReference type="Proteomes" id="UP000215914"/>
    </source>
</evidence>
<dbReference type="NCBIfam" id="TIGR01640">
    <property type="entry name" value="F_box_assoc_1"/>
    <property type="match status" value="1"/>
</dbReference>
<dbReference type="Gene3D" id="1.20.1280.50">
    <property type="match status" value="1"/>
</dbReference>
<dbReference type="InterPro" id="IPR036047">
    <property type="entry name" value="F-box-like_dom_sf"/>
</dbReference>
<dbReference type="SUPFAM" id="SSF81383">
    <property type="entry name" value="F-box domain"/>
    <property type="match status" value="1"/>
</dbReference>
<proteinExistence type="predicted"/>
<sequence length="425" mass="47964">MIHSPSYTKPKTQTHISLPTPFNSSLHRLQNFETLKSKSKSKMSDNIPFELQAEIIKRVLPVKSLLRFRSVSKQWKSLIDSSEFITRHALNQSKPQHLLVSYITGGTGNKFVSVDACLPEYKYVSIVDDDCFPHHKFSPVVPPTVKLLSRPFMLDCSHGLVCLHGWTRDRVNRKKRLVVVWNPLIGKAVGIEIPDRADIVIGFGVCPKTSDAKIVKISRFVEATAEVFTLSSGAWRSVPMNKPLKSESLHFRNTQVVIDGVIYWLTYDNNITDKLTFYSFDLASEEFGEAIDFPYNLAGRSGRLYNMSKINDSLVVLSHHCIVTNSTPKLFCDVLMMLKNGVPKPSFTELFTVNDVGLNSMIGFRKNGQPIIDQTKTHGYDGELEVYNLCSERINGLGIYGSLFRMTSYKESLLLLNHSDSIIHS</sequence>
<dbReference type="EMBL" id="MNCJ02000322">
    <property type="protein sequence ID" value="KAF5797417.1"/>
    <property type="molecule type" value="Genomic_DNA"/>
</dbReference>
<evidence type="ECO:0000259" key="1">
    <source>
        <dbReference type="SMART" id="SM00256"/>
    </source>
</evidence>
<gene>
    <name evidence="2" type="ORF">HanXRQr2_Chr07g0280361</name>
</gene>
<accession>A0A9K3IIK4</accession>
<dbReference type="Proteomes" id="UP000215914">
    <property type="component" value="Unassembled WGS sequence"/>
</dbReference>